<evidence type="ECO:0000256" key="1">
    <source>
        <dbReference type="ARBA" id="ARBA00023015"/>
    </source>
</evidence>
<keyword evidence="2" id="KW-0238">DNA-binding</keyword>
<gene>
    <name evidence="5" type="ORF">ACH46_14095</name>
</gene>
<dbReference type="InterPro" id="IPR036388">
    <property type="entry name" value="WH-like_DNA-bd_sf"/>
</dbReference>
<accession>A0A0N9N4Q0</accession>
<organism evidence="5 6">
    <name type="scientific">Gordonia phthalatica</name>
    <dbReference type="NCBI Taxonomy" id="1136941"/>
    <lineage>
        <taxon>Bacteria</taxon>
        <taxon>Bacillati</taxon>
        <taxon>Actinomycetota</taxon>
        <taxon>Actinomycetes</taxon>
        <taxon>Mycobacteriales</taxon>
        <taxon>Gordoniaceae</taxon>
        <taxon>Gordonia</taxon>
    </lineage>
</organism>
<evidence type="ECO:0000313" key="5">
    <source>
        <dbReference type="EMBL" id="ALG85400.1"/>
    </source>
</evidence>
<keyword evidence="1" id="KW-0805">Transcription regulation</keyword>
<dbReference type="CDD" id="cd07377">
    <property type="entry name" value="WHTH_GntR"/>
    <property type="match status" value="1"/>
</dbReference>
<dbReference type="PANTHER" id="PTHR38445">
    <property type="entry name" value="HTH-TYPE TRANSCRIPTIONAL REPRESSOR YTRA"/>
    <property type="match status" value="1"/>
</dbReference>
<dbReference type="Pfam" id="PF00392">
    <property type="entry name" value="GntR"/>
    <property type="match status" value="1"/>
</dbReference>
<dbReference type="Proteomes" id="UP000063789">
    <property type="component" value="Chromosome"/>
</dbReference>
<sequence length="119" mass="12661">MLFRIDPTADTPIFTQIADNVRGEAAAGRLSSGQRLPSAREVAGSLGVNVHTVLHAYQDLRDEGLVELRRGRGAVVTDAADTLASMHDDIRKLAAKAANAGLPPQTVAALIQEALREHN</sequence>
<keyword evidence="6" id="KW-1185">Reference proteome</keyword>
<dbReference type="InterPro" id="IPR000524">
    <property type="entry name" value="Tscrpt_reg_HTH_GntR"/>
</dbReference>
<proteinExistence type="predicted"/>
<dbReference type="KEGG" id="goq:ACH46_14095"/>
<dbReference type="GO" id="GO:0003700">
    <property type="term" value="F:DNA-binding transcription factor activity"/>
    <property type="evidence" value="ECO:0007669"/>
    <property type="project" value="InterPro"/>
</dbReference>
<evidence type="ECO:0000256" key="2">
    <source>
        <dbReference type="ARBA" id="ARBA00023125"/>
    </source>
</evidence>
<dbReference type="PATRIC" id="fig|1136941.3.peg.2878"/>
<dbReference type="AlphaFoldDB" id="A0A0N9N4Q0"/>
<protein>
    <submittedName>
        <fullName evidence="5">GntR family transcriptional regulator</fullName>
    </submittedName>
</protein>
<dbReference type="STRING" id="1136941.ACH46_14095"/>
<dbReference type="GO" id="GO:0003677">
    <property type="term" value="F:DNA binding"/>
    <property type="evidence" value="ECO:0007669"/>
    <property type="project" value="UniProtKB-KW"/>
</dbReference>
<keyword evidence="3" id="KW-0804">Transcription</keyword>
<dbReference type="SUPFAM" id="SSF46785">
    <property type="entry name" value="Winged helix' DNA-binding domain"/>
    <property type="match status" value="1"/>
</dbReference>
<dbReference type="RefSeq" id="WP_062393482.1">
    <property type="nucleotide sequence ID" value="NZ_CP011853.1"/>
</dbReference>
<dbReference type="PROSITE" id="PS50949">
    <property type="entry name" value="HTH_GNTR"/>
    <property type="match status" value="1"/>
</dbReference>
<name>A0A0N9N4Q0_9ACTN</name>
<reference evidence="5 6" key="2">
    <citation type="journal article" date="2017" name="Int. J. Syst. Evol. Microbiol.">
        <title>Gordonia phthalatica sp. nov., a di-n-butyl phthalate-degrading bacterium isolated from activated sludge.</title>
        <authorList>
            <person name="Jin D."/>
            <person name="Kong X."/>
            <person name="Jia M."/>
            <person name="Yu X."/>
            <person name="Wang X."/>
            <person name="Zhuang X."/>
            <person name="Deng Y."/>
            <person name="Bai Z."/>
        </authorList>
    </citation>
    <scope>NUCLEOTIDE SEQUENCE [LARGE SCALE GENOMIC DNA]</scope>
    <source>
        <strain evidence="5 6">QH-11</strain>
    </source>
</reference>
<evidence type="ECO:0000313" key="6">
    <source>
        <dbReference type="Proteomes" id="UP000063789"/>
    </source>
</evidence>
<dbReference type="OrthoDB" id="3192286at2"/>
<evidence type="ECO:0000256" key="3">
    <source>
        <dbReference type="ARBA" id="ARBA00023163"/>
    </source>
</evidence>
<dbReference type="SMART" id="SM00345">
    <property type="entry name" value="HTH_GNTR"/>
    <property type="match status" value="1"/>
</dbReference>
<dbReference type="InterPro" id="IPR036390">
    <property type="entry name" value="WH_DNA-bd_sf"/>
</dbReference>
<dbReference type="EMBL" id="CP011853">
    <property type="protein sequence ID" value="ALG85400.1"/>
    <property type="molecule type" value="Genomic_DNA"/>
</dbReference>
<reference evidence="6" key="1">
    <citation type="submission" date="2015-06" db="EMBL/GenBank/DDBJ databases">
        <title>Complete genome sequence and metabolic analysis of phthalate degradation pathway in Gordonia sp. QH-11.</title>
        <authorList>
            <person name="Jin D."/>
            <person name="Kong X."/>
            <person name="Bai Z."/>
        </authorList>
    </citation>
    <scope>NUCLEOTIDE SEQUENCE [LARGE SCALE GENOMIC DNA]</scope>
    <source>
        <strain evidence="6">QH-11</strain>
    </source>
</reference>
<evidence type="ECO:0000259" key="4">
    <source>
        <dbReference type="PROSITE" id="PS50949"/>
    </source>
</evidence>
<feature type="domain" description="HTH gntR-type" evidence="4">
    <location>
        <begin position="11"/>
        <end position="79"/>
    </location>
</feature>
<dbReference type="PANTHER" id="PTHR38445:SF7">
    <property type="entry name" value="GNTR-FAMILY TRANSCRIPTIONAL REGULATOR"/>
    <property type="match status" value="1"/>
</dbReference>
<dbReference type="Gene3D" id="1.10.10.10">
    <property type="entry name" value="Winged helix-like DNA-binding domain superfamily/Winged helix DNA-binding domain"/>
    <property type="match status" value="1"/>
</dbReference>